<evidence type="ECO:0000256" key="1">
    <source>
        <dbReference type="ARBA" id="ARBA00022723"/>
    </source>
</evidence>
<dbReference type="PANTHER" id="PTHR33823:SF4">
    <property type="entry name" value="GENERAL STRESS PROTEIN 16O"/>
    <property type="match status" value="1"/>
</dbReference>
<sequence length="135" mass="13759">MTAGPDDAAGAGDATGRGAAGRDAAVRERLLAVRAEATGRLRALRAEVEGIVEASRDSNADDEHDPDGATIAFERAQVDALARDAAARVEEVDAALARLDAGTYGVCASCGRPIAEGRLEARPTALTCVACAAVR</sequence>
<accession>A0A6N7ZH53</accession>
<comment type="caution">
    <text evidence="7">The sequence shown here is derived from an EMBL/GenBank/DDBJ whole genome shotgun (WGS) entry which is preliminary data.</text>
</comment>
<dbReference type="SUPFAM" id="SSF109635">
    <property type="entry name" value="DnaK suppressor protein DksA, alpha-hairpin domain"/>
    <property type="match status" value="1"/>
</dbReference>
<feature type="zinc finger region" description="dksA C4-type" evidence="4">
    <location>
        <begin position="107"/>
        <end position="131"/>
    </location>
</feature>
<dbReference type="SUPFAM" id="SSF57716">
    <property type="entry name" value="Glucocorticoid receptor-like (DNA-binding domain)"/>
    <property type="match status" value="1"/>
</dbReference>
<keyword evidence="10" id="KW-1185">Reference proteome</keyword>
<keyword evidence="2" id="KW-0863">Zinc-finger</keyword>
<dbReference type="Proteomes" id="UP000440668">
    <property type="component" value="Unassembled WGS sequence"/>
</dbReference>
<evidence type="ECO:0000256" key="4">
    <source>
        <dbReference type="PROSITE-ProRule" id="PRU00510"/>
    </source>
</evidence>
<feature type="domain" description="Zinc finger DksA/TraR C4-type" evidence="6">
    <location>
        <begin position="102"/>
        <end position="134"/>
    </location>
</feature>
<name>A0A6N7ZH53_9MICO</name>
<dbReference type="PANTHER" id="PTHR33823">
    <property type="entry name" value="RNA POLYMERASE-BINDING TRANSCRIPTION FACTOR DKSA-RELATED"/>
    <property type="match status" value="1"/>
</dbReference>
<evidence type="ECO:0000313" key="7">
    <source>
        <dbReference type="EMBL" id="MTG88751.1"/>
    </source>
</evidence>
<evidence type="ECO:0000256" key="2">
    <source>
        <dbReference type="ARBA" id="ARBA00022771"/>
    </source>
</evidence>
<evidence type="ECO:0000313" key="10">
    <source>
        <dbReference type="Proteomes" id="UP000471672"/>
    </source>
</evidence>
<reference evidence="8 10" key="3">
    <citation type="journal article" date="2021" name="Arch. Microbiol.">
        <title>Cellulosimicrobium fucosivorans sp. nov., isolated from San Elijo Lagoon, contains a fucose metabolic pathway linked to carotenoid production.</title>
        <authorList>
            <person name="Aviles F.A."/>
            <person name="Kyndt J.A."/>
        </authorList>
    </citation>
    <scope>NUCLEOTIDE SEQUENCE [LARGE SCALE GENOMIC DNA]</scope>
    <source>
        <strain evidence="8 10">SE3</strain>
    </source>
</reference>
<dbReference type="RefSeq" id="WP_081772243.1">
    <property type="nucleotide sequence ID" value="NZ_JAAFAN010000023.1"/>
</dbReference>
<feature type="region of interest" description="Disordered" evidence="5">
    <location>
        <begin position="1"/>
        <end position="22"/>
    </location>
</feature>
<dbReference type="EMBL" id="WMKA01000012">
    <property type="protein sequence ID" value="MTG88751.1"/>
    <property type="molecule type" value="Genomic_DNA"/>
</dbReference>
<proteinExistence type="predicted"/>
<protein>
    <submittedName>
        <fullName evidence="7">TraR/DksA family transcriptional regulator</fullName>
    </submittedName>
</protein>
<dbReference type="EMBL" id="JAAFAN010000023">
    <property type="protein sequence ID" value="NDO89528.1"/>
    <property type="molecule type" value="Genomic_DNA"/>
</dbReference>
<dbReference type="GO" id="GO:0008270">
    <property type="term" value="F:zinc ion binding"/>
    <property type="evidence" value="ECO:0007669"/>
    <property type="project" value="UniProtKB-KW"/>
</dbReference>
<reference evidence="8" key="2">
    <citation type="submission" date="2020-01" db="EMBL/GenBank/DDBJ databases">
        <authorList>
            <person name="Aviles F."/>
            <person name="Meyer T.E."/>
            <person name="Kyndt J.A."/>
        </authorList>
    </citation>
    <scope>NUCLEOTIDE SEQUENCE</scope>
    <source>
        <strain evidence="8">SE3</strain>
    </source>
</reference>
<evidence type="ECO:0000259" key="6">
    <source>
        <dbReference type="Pfam" id="PF01258"/>
    </source>
</evidence>
<dbReference type="Pfam" id="PF01258">
    <property type="entry name" value="zf-dskA_traR"/>
    <property type="match status" value="1"/>
</dbReference>
<dbReference type="InterPro" id="IPR037187">
    <property type="entry name" value="DnaK_N"/>
</dbReference>
<evidence type="ECO:0000256" key="5">
    <source>
        <dbReference type="SAM" id="MobiDB-lite"/>
    </source>
</evidence>
<feature type="compositionally biased region" description="Low complexity" evidence="5">
    <location>
        <begin position="1"/>
        <end position="12"/>
    </location>
</feature>
<keyword evidence="3" id="KW-0862">Zinc</keyword>
<evidence type="ECO:0000256" key="3">
    <source>
        <dbReference type="ARBA" id="ARBA00022833"/>
    </source>
</evidence>
<organism evidence="7 9">
    <name type="scientific">Cellulosimicrobium composti</name>
    <dbReference type="NCBI Taxonomy" id="2672572"/>
    <lineage>
        <taxon>Bacteria</taxon>
        <taxon>Bacillati</taxon>
        <taxon>Actinomycetota</taxon>
        <taxon>Actinomycetes</taxon>
        <taxon>Micrococcales</taxon>
        <taxon>Promicromonosporaceae</taxon>
        <taxon>Cellulosimicrobium</taxon>
    </lineage>
</organism>
<gene>
    <name evidence="7" type="ORF">GJV82_07315</name>
    <name evidence="8" type="ORF">GYH36_08635</name>
</gene>
<dbReference type="Gene3D" id="1.20.120.910">
    <property type="entry name" value="DksA, coiled-coil domain"/>
    <property type="match status" value="1"/>
</dbReference>
<dbReference type="InterPro" id="IPR000962">
    <property type="entry name" value="Znf_DskA_TraR"/>
</dbReference>
<evidence type="ECO:0000313" key="9">
    <source>
        <dbReference type="Proteomes" id="UP000440668"/>
    </source>
</evidence>
<dbReference type="PROSITE" id="PS51128">
    <property type="entry name" value="ZF_DKSA_2"/>
    <property type="match status" value="1"/>
</dbReference>
<dbReference type="AlphaFoldDB" id="A0A6N7ZH53"/>
<keyword evidence="1" id="KW-0479">Metal-binding</keyword>
<reference evidence="7 9" key="1">
    <citation type="submission" date="2019-11" db="EMBL/GenBank/DDBJ databases">
        <title>Cellulosimicrobium composti sp. nov. isolated from a compost.</title>
        <authorList>
            <person name="Yang Y."/>
        </authorList>
    </citation>
    <scope>NUCLEOTIDE SEQUENCE [LARGE SCALE GENOMIC DNA]</scope>
    <source>
        <strain evidence="7 9">BIT-GX5</strain>
    </source>
</reference>
<dbReference type="Proteomes" id="UP000471672">
    <property type="component" value="Unassembled WGS sequence"/>
</dbReference>
<evidence type="ECO:0000313" key="8">
    <source>
        <dbReference type="EMBL" id="NDO89528.1"/>
    </source>
</evidence>